<protein>
    <submittedName>
        <fullName evidence="2">FAD-dependent oxidoreductase</fullName>
    </submittedName>
</protein>
<evidence type="ECO:0000259" key="1">
    <source>
        <dbReference type="Pfam" id="PF01494"/>
    </source>
</evidence>
<proteinExistence type="predicted"/>
<dbReference type="GO" id="GO:0071949">
    <property type="term" value="F:FAD binding"/>
    <property type="evidence" value="ECO:0007669"/>
    <property type="project" value="InterPro"/>
</dbReference>
<feature type="domain" description="FAD-binding" evidence="1">
    <location>
        <begin position="11"/>
        <end position="324"/>
    </location>
</feature>
<dbReference type="Gene3D" id="3.30.9.10">
    <property type="entry name" value="D-Amino Acid Oxidase, subunit A, domain 2"/>
    <property type="match status" value="1"/>
</dbReference>
<dbReference type="InterPro" id="IPR036188">
    <property type="entry name" value="FAD/NAD-bd_sf"/>
</dbReference>
<accession>A0A7I7SPB3</accession>
<dbReference type="PANTHER" id="PTHR46865:SF8">
    <property type="entry name" value="POSSIBLE OXIDOREDUCTASE"/>
    <property type="match status" value="1"/>
</dbReference>
<dbReference type="Gene3D" id="3.50.50.60">
    <property type="entry name" value="FAD/NAD(P)-binding domain"/>
    <property type="match status" value="1"/>
</dbReference>
<evidence type="ECO:0000313" key="3">
    <source>
        <dbReference type="Proteomes" id="UP000466445"/>
    </source>
</evidence>
<keyword evidence="3" id="KW-1185">Reference proteome</keyword>
<dbReference type="Pfam" id="PF01494">
    <property type="entry name" value="FAD_binding_3"/>
    <property type="match status" value="1"/>
</dbReference>
<evidence type="ECO:0000313" key="2">
    <source>
        <dbReference type="EMBL" id="BBY58360.1"/>
    </source>
</evidence>
<dbReference type="InterPro" id="IPR051704">
    <property type="entry name" value="FAD_aromatic-hydroxylase"/>
</dbReference>
<name>A0A7I7SPB3_9MYCO</name>
<organism evidence="2 3">
    <name type="scientific">Mycolicibacterium sarraceniae</name>
    <dbReference type="NCBI Taxonomy" id="1534348"/>
    <lineage>
        <taxon>Bacteria</taxon>
        <taxon>Bacillati</taxon>
        <taxon>Actinomycetota</taxon>
        <taxon>Actinomycetes</taxon>
        <taxon>Mycobacteriales</taxon>
        <taxon>Mycobacteriaceae</taxon>
        <taxon>Mycolicibacterium</taxon>
    </lineage>
</organism>
<dbReference type="Proteomes" id="UP000466445">
    <property type="component" value="Chromosome"/>
</dbReference>
<dbReference type="SUPFAM" id="SSF51905">
    <property type="entry name" value="FAD/NAD(P)-binding domain"/>
    <property type="match status" value="1"/>
</dbReference>
<gene>
    <name evidence="2" type="ORF">MSAR_14960</name>
</gene>
<dbReference type="EMBL" id="AP022595">
    <property type="protein sequence ID" value="BBY58360.1"/>
    <property type="molecule type" value="Genomic_DNA"/>
</dbReference>
<dbReference type="KEGG" id="msar:MSAR_14960"/>
<dbReference type="InterPro" id="IPR002938">
    <property type="entry name" value="FAD-bd"/>
</dbReference>
<dbReference type="PRINTS" id="PR00420">
    <property type="entry name" value="RNGMNOXGNASE"/>
</dbReference>
<reference evidence="2 3" key="1">
    <citation type="journal article" date="2019" name="Emerg. Microbes Infect.">
        <title>Comprehensive subspecies identification of 175 nontuberculous mycobacteria species based on 7547 genomic profiles.</title>
        <authorList>
            <person name="Matsumoto Y."/>
            <person name="Kinjo T."/>
            <person name="Motooka D."/>
            <person name="Nabeya D."/>
            <person name="Jung N."/>
            <person name="Uechi K."/>
            <person name="Horii T."/>
            <person name="Iida T."/>
            <person name="Fujita J."/>
            <person name="Nakamura S."/>
        </authorList>
    </citation>
    <scope>NUCLEOTIDE SEQUENCE [LARGE SCALE GENOMIC DNA]</scope>
    <source>
        <strain evidence="2 3">JCM 30395</strain>
    </source>
</reference>
<sequence length="417" mass="45511">MGVTGIAPGRVLVVGLGISGMATAIRLRGLGWETVVVERAPGRRTGGYFIATFGVGQAAAKRLGIYDALPDRTPTGDSVMYEIERSGKRRKGINLFDLPVTPKPELMLRGDVEQALFTALPKDVEVRYSTVPTKIDQDSDGVDVTLHDLVAEADTTEHFDLVVGADGVRSTVRSLVFGPHERYLRRLNYMIAAFELPKTPATMRIGDGAMLNEPGRSMIVYPFKDHLPTALFSYRTDDVDAEFTQTPAERIRAVYGPPPYGEILAEVIDDFAAADTYLFDSVEQPHLDSWHRGRVVLVGDSAWCPTLYSGMGSSTGLAGGELLGTVFEEHTGNLEDALTDWEQRLRHYTNNFQSMGTKASSLFTPSNQAGILARRAMMAARRSSVVAPVVNRAMSKLPMMRIRGTDIAAATRAEVNA</sequence>
<dbReference type="AlphaFoldDB" id="A0A7I7SPB3"/>
<dbReference type="RefSeq" id="WP_197746827.1">
    <property type="nucleotide sequence ID" value="NZ_AP022595.1"/>
</dbReference>
<dbReference type="PANTHER" id="PTHR46865">
    <property type="entry name" value="OXIDOREDUCTASE-RELATED"/>
    <property type="match status" value="1"/>
</dbReference>